<dbReference type="SUPFAM" id="SSF81345">
    <property type="entry name" value="ABC transporter involved in vitamin B12 uptake, BtuC"/>
    <property type="match status" value="1"/>
</dbReference>
<protein>
    <submittedName>
        <fullName evidence="8">Zinc ABC transporter/inner membrane permease protein ZnuB</fullName>
    </submittedName>
</protein>
<dbReference type="AlphaFoldDB" id="A0A060R7T1"/>
<evidence type="ECO:0000256" key="2">
    <source>
        <dbReference type="ARBA" id="ARBA00008034"/>
    </source>
</evidence>
<evidence type="ECO:0000256" key="1">
    <source>
        <dbReference type="ARBA" id="ARBA00004141"/>
    </source>
</evidence>
<evidence type="ECO:0000256" key="6">
    <source>
        <dbReference type="RuleBase" id="RU003943"/>
    </source>
</evidence>
<evidence type="ECO:0000256" key="4">
    <source>
        <dbReference type="ARBA" id="ARBA00022989"/>
    </source>
</evidence>
<dbReference type="Proteomes" id="UP000027616">
    <property type="component" value="Chromosome I"/>
</dbReference>
<feature type="transmembrane region" description="Helical" evidence="7">
    <location>
        <begin position="245"/>
        <end position="265"/>
    </location>
</feature>
<dbReference type="OrthoDB" id="9798540at2"/>
<dbReference type="GO" id="GO:0043190">
    <property type="term" value="C:ATP-binding cassette (ABC) transporter complex"/>
    <property type="evidence" value="ECO:0007669"/>
    <property type="project" value="InterPro"/>
</dbReference>
<dbReference type="KEGG" id="rbc:BN938_1322"/>
<comment type="similarity">
    <text evidence="2 6">Belongs to the ABC-3 integral membrane protein family.</text>
</comment>
<dbReference type="HOGENOM" id="CLU_028808_3_0_10"/>
<gene>
    <name evidence="8" type="ORF">BN938_1322</name>
</gene>
<evidence type="ECO:0000256" key="7">
    <source>
        <dbReference type="SAM" id="Phobius"/>
    </source>
</evidence>
<keyword evidence="9" id="KW-1185">Reference proteome</keyword>
<organism evidence="8 9">
    <name type="scientific">Mucinivorans hirudinis</name>
    <dbReference type="NCBI Taxonomy" id="1433126"/>
    <lineage>
        <taxon>Bacteria</taxon>
        <taxon>Pseudomonadati</taxon>
        <taxon>Bacteroidota</taxon>
        <taxon>Bacteroidia</taxon>
        <taxon>Bacteroidales</taxon>
        <taxon>Rikenellaceae</taxon>
        <taxon>Mucinivorans</taxon>
    </lineage>
</organism>
<feature type="transmembrane region" description="Helical" evidence="7">
    <location>
        <begin position="12"/>
        <end position="36"/>
    </location>
</feature>
<accession>A0A060R7T1</accession>
<feature type="transmembrane region" description="Helical" evidence="7">
    <location>
        <begin position="56"/>
        <end position="82"/>
    </location>
</feature>
<dbReference type="InterPro" id="IPR037294">
    <property type="entry name" value="ABC_BtuC-like"/>
</dbReference>
<dbReference type="PANTHER" id="PTHR30477:SF18">
    <property type="entry name" value="METAL TRANSPORT SYSTEM MEMBRANE PROTEIN CT_417-RELATED"/>
    <property type="match status" value="1"/>
</dbReference>
<keyword evidence="6" id="KW-0813">Transport</keyword>
<dbReference type="GO" id="GO:0055085">
    <property type="term" value="P:transmembrane transport"/>
    <property type="evidence" value="ECO:0007669"/>
    <property type="project" value="InterPro"/>
</dbReference>
<feature type="transmembrane region" description="Helical" evidence="7">
    <location>
        <begin position="94"/>
        <end position="115"/>
    </location>
</feature>
<proteinExistence type="inferred from homology"/>
<reference evidence="8 9" key="1">
    <citation type="journal article" date="2015" name="Genome Announc.">
        <title>Complete Genome Sequence of the Novel Leech Symbiont Mucinivorans hirudinis M3T.</title>
        <authorList>
            <person name="Nelson M.C."/>
            <person name="Bomar L."/>
            <person name="Graf J."/>
        </authorList>
    </citation>
    <scope>NUCLEOTIDE SEQUENCE [LARGE SCALE GENOMIC DNA]</scope>
    <source>
        <strain evidence="9">M3</strain>
    </source>
</reference>
<dbReference type="STRING" id="1433126.BN938_1322"/>
<evidence type="ECO:0000313" key="9">
    <source>
        <dbReference type="Proteomes" id="UP000027616"/>
    </source>
</evidence>
<feature type="transmembrane region" description="Helical" evidence="7">
    <location>
        <begin position="196"/>
        <end position="214"/>
    </location>
</feature>
<dbReference type="Pfam" id="PF00950">
    <property type="entry name" value="ABC-3"/>
    <property type="match status" value="1"/>
</dbReference>
<sequence length="278" mass="29500">MDFFTEIFQYSFLANAVIASLLAAFACGIVGTYIVVRRLVFLSGGITHSSFGGIGIAYYLGLDPILGAAVFAVLSAFGIEMLSGKGSIREDSAIGILWSVGMAVGVIFVFLTPGYAPNLMSFLFGNILLVTTDNIVILAAFDVVLLAAMVIFYRAIIYTALDGEYAASRGVRVRLVNLAMLTMIALAIVLNIKVVGIVLLVSLLTLPAVTASQFCRSYKSIMVWSVVIAVFSILAALAVSNSIDVPAGALAVIVLANLFFVTKCVKKIATFAKKQIGR</sequence>
<name>A0A060R7T1_9BACT</name>
<feature type="transmembrane region" description="Helical" evidence="7">
    <location>
        <begin position="221"/>
        <end position="239"/>
    </location>
</feature>
<dbReference type="CDD" id="cd06550">
    <property type="entry name" value="TM_ABC_iron-siderophores_like"/>
    <property type="match status" value="1"/>
</dbReference>
<keyword evidence="5 7" id="KW-0472">Membrane</keyword>
<keyword evidence="4 7" id="KW-1133">Transmembrane helix</keyword>
<evidence type="ECO:0000256" key="5">
    <source>
        <dbReference type="ARBA" id="ARBA00023136"/>
    </source>
</evidence>
<dbReference type="PATRIC" id="fig|1433126.3.peg.1308"/>
<dbReference type="Gene3D" id="1.10.3470.10">
    <property type="entry name" value="ABC transporter involved in vitamin B12 uptake, BtuC"/>
    <property type="match status" value="1"/>
</dbReference>
<dbReference type="eggNOG" id="COG1108">
    <property type="taxonomic scope" value="Bacteria"/>
</dbReference>
<evidence type="ECO:0000256" key="3">
    <source>
        <dbReference type="ARBA" id="ARBA00022692"/>
    </source>
</evidence>
<dbReference type="GO" id="GO:0010043">
    <property type="term" value="P:response to zinc ion"/>
    <property type="evidence" value="ECO:0007669"/>
    <property type="project" value="TreeGrafter"/>
</dbReference>
<feature type="transmembrane region" description="Helical" evidence="7">
    <location>
        <begin position="173"/>
        <end position="190"/>
    </location>
</feature>
<comment type="subcellular location">
    <subcellularLocation>
        <location evidence="6">Cell membrane</location>
        <topology evidence="6">Multi-pass membrane protein</topology>
    </subcellularLocation>
    <subcellularLocation>
        <location evidence="1">Membrane</location>
        <topology evidence="1">Multi-pass membrane protein</topology>
    </subcellularLocation>
</comment>
<evidence type="ECO:0000313" key="8">
    <source>
        <dbReference type="EMBL" id="CDN31411.1"/>
    </source>
</evidence>
<dbReference type="PANTHER" id="PTHR30477">
    <property type="entry name" value="ABC-TRANSPORTER METAL-BINDING PROTEIN"/>
    <property type="match status" value="1"/>
</dbReference>
<feature type="transmembrane region" description="Helical" evidence="7">
    <location>
        <begin position="135"/>
        <end position="161"/>
    </location>
</feature>
<dbReference type="EMBL" id="HG934468">
    <property type="protein sequence ID" value="CDN31411.1"/>
    <property type="molecule type" value="Genomic_DNA"/>
</dbReference>
<keyword evidence="3 6" id="KW-0812">Transmembrane</keyword>
<dbReference type="InterPro" id="IPR001626">
    <property type="entry name" value="ABC_TroCD"/>
</dbReference>